<feature type="transmembrane region" description="Helical" evidence="1">
    <location>
        <begin position="79"/>
        <end position="97"/>
    </location>
</feature>
<dbReference type="Proteomes" id="UP000193920">
    <property type="component" value="Unassembled WGS sequence"/>
</dbReference>
<sequence>MEVIKKNIELVKQNVGLIVILLFFISGLDFIILTSLFPTIILDNNSINEYNVHIISFYISFLVSFNGNNNNIFSSSGNIINIISSILNIISSLGFYFENNRILFIICFSVKGFAIGSNISLGFYILSNKEFYKIQSWKILYLLSLPFSICLFILVITNRQINNKISEESNIFKIDFFGAFILYNETWKYYFTQFLIPVMCIIFFIITELLYKKNVILSIKLNIFYLFSFCIGYNYMMDTNKLSILIQLIHEFSVIQYEILIIIISLFTVFLIAVNVAFKYISSYSSIISVICVSLGVSIIFINSYIFETFNIETPTVIIITFMLLNTIAICFIMSNVYMIMKETYKNKDSIKIIKNLLKYYISGKILNLTICKQFYKEYMNVYFGILYKKYELNNIKVALYYFHDIIRDVYYDTSRKLYNDTLYKPVLKKSNLNYCKLENVNTNVNNNNNINNLFEDNNSNFEGSSIQSFADLRKRISSFNLYSPIRSSVNFGNKIKSPLETHLSPFIHDIYDRLSFISSNSLPYISENDRYSSRFSNSYQELSDSYDIESNEVYNEMEFNNDQDITNILSYNNSIINSNDKNANNNYFFKENNYHPLNEQNIEVNSNQFHEIKMTEEKSLMNYFSNNKNYNKKSNNINSERINTNDFKNDNLFFNINKLNKNYKKYNLKENYLNSNQKKY</sequence>
<feature type="transmembrane region" description="Helical" evidence="1">
    <location>
        <begin position="318"/>
        <end position="341"/>
    </location>
</feature>
<feature type="transmembrane region" description="Helical" evidence="1">
    <location>
        <begin position="50"/>
        <end position="67"/>
    </location>
</feature>
<evidence type="ECO:0000313" key="2">
    <source>
        <dbReference type="EMBL" id="ORY63746.1"/>
    </source>
</evidence>
<feature type="transmembrane region" description="Helical" evidence="1">
    <location>
        <begin position="255"/>
        <end position="278"/>
    </location>
</feature>
<reference evidence="2 3" key="1">
    <citation type="submission" date="2016-08" db="EMBL/GenBank/DDBJ databases">
        <title>A Parts List for Fungal Cellulosomes Revealed by Comparative Genomics.</title>
        <authorList>
            <consortium name="DOE Joint Genome Institute"/>
            <person name="Haitjema C.H."/>
            <person name="Gilmore S.P."/>
            <person name="Henske J.K."/>
            <person name="Solomon K.V."/>
            <person name="De Groot R."/>
            <person name="Kuo A."/>
            <person name="Mondo S.J."/>
            <person name="Salamov A.A."/>
            <person name="Labutti K."/>
            <person name="Zhao Z."/>
            <person name="Chiniquy J."/>
            <person name="Barry K."/>
            <person name="Brewer H.M."/>
            <person name="Purvine S.O."/>
            <person name="Wright A.T."/>
            <person name="Boxma B."/>
            <person name="Van Alen T."/>
            <person name="Hackstein J.H."/>
            <person name="Baker S.E."/>
            <person name="Grigoriev I.V."/>
            <person name="O'Malley M.A."/>
        </authorList>
    </citation>
    <scope>NUCLEOTIDE SEQUENCE [LARGE SCALE GENOMIC DNA]</scope>
    <source>
        <strain evidence="2 3">G1</strain>
    </source>
</reference>
<feature type="transmembrane region" description="Helical" evidence="1">
    <location>
        <begin position="285"/>
        <end position="306"/>
    </location>
</feature>
<feature type="transmembrane region" description="Helical" evidence="1">
    <location>
        <begin position="139"/>
        <end position="157"/>
    </location>
</feature>
<evidence type="ECO:0000313" key="3">
    <source>
        <dbReference type="Proteomes" id="UP000193920"/>
    </source>
</evidence>
<gene>
    <name evidence="2" type="ORF">LY90DRAFT_505196</name>
</gene>
<protein>
    <submittedName>
        <fullName evidence="2">Uncharacterized protein</fullName>
    </submittedName>
</protein>
<keyword evidence="1" id="KW-0812">Transmembrane</keyword>
<dbReference type="EMBL" id="MCOG01000055">
    <property type="protein sequence ID" value="ORY63746.1"/>
    <property type="molecule type" value="Genomic_DNA"/>
</dbReference>
<feature type="transmembrane region" description="Helical" evidence="1">
    <location>
        <begin position="103"/>
        <end position="127"/>
    </location>
</feature>
<organism evidence="2 3">
    <name type="scientific">Neocallimastix californiae</name>
    <dbReference type="NCBI Taxonomy" id="1754190"/>
    <lineage>
        <taxon>Eukaryota</taxon>
        <taxon>Fungi</taxon>
        <taxon>Fungi incertae sedis</taxon>
        <taxon>Chytridiomycota</taxon>
        <taxon>Chytridiomycota incertae sedis</taxon>
        <taxon>Neocallimastigomycetes</taxon>
        <taxon>Neocallimastigales</taxon>
        <taxon>Neocallimastigaceae</taxon>
        <taxon>Neocallimastix</taxon>
    </lineage>
</organism>
<feature type="transmembrane region" description="Helical" evidence="1">
    <location>
        <begin position="217"/>
        <end position="235"/>
    </location>
</feature>
<comment type="caution">
    <text evidence="2">The sequence shown here is derived from an EMBL/GenBank/DDBJ whole genome shotgun (WGS) entry which is preliminary data.</text>
</comment>
<dbReference type="OrthoDB" id="10665211at2759"/>
<name>A0A1Y2DX99_9FUNG</name>
<proteinExistence type="predicted"/>
<dbReference type="AlphaFoldDB" id="A0A1Y2DX99"/>
<feature type="transmembrane region" description="Helical" evidence="1">
    <location>
        <begin position="190"/>
        <end position="210"/>
    </location>
</feature>
<feature type="transmembrane region" description="Helical" evidence="1">
    <location>
        <begin position="15"/>
        <end position="38"/>
    </location>
</feature>
<keyword evidence="1" id="KW-0472">Membrane</keyword>
<keyword evidence="3" id="KW-1185">Reference proteome</keyword>
<accession>A0A1Y2DX99</accession>
<evidence type="ECO:0000256" key="1">
    <source>
        <dbReference type="SAM" id="Phobius"/>
    </source>
</evidence>
<dbReference type="STRING" id="1754190.A0A1Y2DX99"/>
<keyword evidence="1" id="KW-1133">Transmembrane helix</keyword>